<reference evidence="8 9" key="1">
    <citation type="journal article" date="2011" name="J. Bacteriol.">
        <title>Genome sequence of Salinisphaera shabanensis, a gammaproteobacterium from the harsh, variable environment of the brine-seawater interface of the Shaban Deep in the Red Sea.</title>
        <authorList>
            <person name="Antunes A."/>
            <person name="Alam I."/>
            <person name="Bajic V.B."/>
            <person name="Stingl U."/>
        </authorList>
    </citation>
    <scope>NUCLEOTIDE SEQUENCE [LARGE SCALE GENOMIC DNA]</scope>
    <source>
        <strain evidence="8 9">E1L3A</strain>
    </source>
</reference>
<evidence type="ECO:0000259" key="7">
    <source>
        <dbReference type="Pfam" id="PF17188"/>
    </source>
</evidence>
<dbReference type="Pfam" id="PF17188">
    <property type="entry name" value="MucB_RseB_C"/>
    <property type="match status" value="1"/>
</dbReference>
<feature type="chain" id="PRO_5004627878" evidence="5">
    <location>
        <begin position="24"/>
        <end position="338"/>
    </location>
</feature>
<dbReference type="RefSeq" id="WP_006915399.1">
    <property type="nucleotide sequence ID" value="NZ_AFNV02000021.1"/>
</dbReference>
<dbReference type="Gene3D" id="3.30.200.100">
    <property type="entry name" value="MucB/RseB, C-terminal domain"/>
    <property type="match status" value="1"/>
</dbReference>
<dbReference type="InterPro" id="IPR005588">
    <property type="entry name" value="MucB_RseB"/>
</dbReference>
<keyword evidence="9" id="KW-1185">Reference proteome</keyword>
<dbReference type="PANTHER" id="PTHR38782">
    <property type="match status" value="1"/>
</dbReference>
<evidence type="ECO:0000259" key="6">
    <source>
        <dbReference type="Pfam" id="PF03888"/>
    </source>
</evidence>
<protein>
    <submittedName>
        <fullName evidence="8">Sigma factor regulatory protein</fullName>
    </submittedName>
</protein>
<comment type="subcellular location">
    <subcellularLocation>
        <location evidence="1">Periplasm</location>
    </subcellularLocation>
</comment>
<organism evidence="8 9">
    <name type="scientific">Salinisphaera shabanensis E1L3A</name>
    <dbReference type="NCBI Taxonomy" id="1033802"/>
    <lineage>
        <taxon>Bacteria</taxon>
        <taxon>Pseudomonadati</taxon>
        <taxon>Pseudomonadota</taxon>
        <taxon>Gammaproteobacteria</taxon>
        <taxon>Salinisphaerales</taxon>
        <taxon>Salinisphaeraceae</taxon>
        <taxon>Salinisphaera</taxon>
    </lineage>
</organism>
<evidence type="ECO:0000256" key="3">
    <source>
        <dbReference type="ARBA" id="ARBA00022729"/>
    </source>
</evidence>
<proteinExistence type="inferred from homology"/>
<dbReference type="InterPro" id="IPR033436">
    <property type="entry name" value="MucB/RseB_C"/>
</dbReference>
<dbReference type="STRING" id="1033802.SSPSH_002907"/>
<dbReference type="GO" id="GO:0032885">
    <property type="term" value="P:regulation of polysaccharide biosynthetic process"/>
    <property type="evidence" value="ECO:0007669"/>
    <property type="project" value="TreeGrafter"/>
</dbReference>
<dbReference type="AlphaFoldDB" id="U2FQ61"/>
<comment type="similarity">
    <text evidence="2">Belongs to the RseB family.</text>
</comment>
<dbReference type="CDD" id="cd16327">
    <property type="entry name" value="RseB"/>
    <property type="match status" value="1"/>
</dbReference>
<dbReference type="GO" id="GO:0030288">
    <property type="term" value="C:outer membrane-bounded periplasmic space"/>
    <property type="evidence" value="ECO:0007669"/>
    <property type="project" value="TreeGrafter"/>
</dbReference>
<dbReference type="PANTHER" id="PTHR38782:SF1">
    <property type="entry name" value="SIGMA-E FACTOR REGULATORY PROTEIN RSEB"/>
    <property type="match status" value="1"/>
</dbReference>
<feature type="domain" description="MucB/RseB N-terminal" evidence="6">
    <location>
        <begin position="36"/>
        <end position="209"/>
    </location>
</feature>
<dbReference type="PIRSF" id="PIRSF005427">
    <property type="entry name" value="RseB"/>
    <property type="match status" value="1"/>
</dbReference>
<evidence type="ECO:0000256" key="2">
    <source>
        <dbReference type="ARBA" id="ARBA00008150"/>
    </source>
</evidence>
<evidence type="ECO:0000256" key="4">
    <source>
        <dbReference type="ARBA" id="ARBA00022764"/>
    </source>
</evidence>
<dbReference type="Proteomes" id="UP000006242">
    <property type="component" value="Unassembled WGS sequence"/>
</dbReference>
<dbReference type="Gene3D" id="2.50.20.10">
    <property type="entry name" value="Lipoprotein localisation LolA/LolB/LppX"/>
    <property type="match status" value="1"/>
</dbReference>
<evidence type="ECO:0000313" key="8">
    <source>
        <dbReference type="EMBL" id="ERJ18279.1"/>
    </source>
</evidence>
<dbReference type="EMBL" id="AFNV02000021">
    <property type="protein sequence ID" value="ERJ18279.1"/>
    <property type="molecule type" value="Genomic_DNA"/>
</dbReference>
<gene>
    <name evidence="8" type="primary">mucB</name>
    <name evidence="8" type="ORF">SSPSH_002907</name>
</gene>
<accession>U2FQ61</accession>
<dbReference type="OrthoDB" id="7067274at2"/>
<evidence type="ECO:0000256" key="5">
    <source>
        <dbReference type="SAM" id="SignalP"/>
    </source>
</evidence>
<dbReference type="Pfam" id="PF03888">
    <property type="entry name" value="MucB_RseB"/>
    <property type="match status" value="1"/>
</dbReference>
<dbReference type="InterPro" id="IPR033434">
    <property type="entry name" value="MucB/RseB_N"/>
</dbReference>
<name>U2FQ61_9GAMM</name>
<dbReference type="eggNOG" id="COG3026">
    <property type="taxonomic scope" value="Bacteria"/>
</dbReference>
<evidence type="ECO:0000313" key="9">
    <source>
        <dbReference type="Proteomes" id="UP000006242"/>
    </source>
</evidence>
<feature type="signal peptide" evidence="5">
    <location>
        <begin position="1"/>
        <end position="23"/>
    </location>
</feature>
<evidence type="ECO:0000256" key="1">
    <source>
        <dbReference type="ARBA" id="ARBA00004418"/>
    </source>
</evidence>
<keyword evidence="4" id="KW-0574">Periplasm</keyword>
<comment type="caution">
    <text evidence="8">The sequence shown here is derived from an EMBL/GenBank/DDBJ whole genome shotgun (WGS) entry which is preliminary data.</text>
</comment>
<reference evidence="8 9" key="2">
    <citation type="journal article" date="2013" name="PLoS ONE">
        <title>INDIGO - INtegrated Data Warehouse of MIcrobial GenOmes with Examples from the Red Sea Extremophiles.</title>
        <authorList>
            <person name="Alam I."/>
            <person name="Antunes A."/>
            <person name="Kamau A.A."/>
            <person name="Ba Alawi W."/>
            <person name="Kalkatawi M."/>
            <person name="Stingl U."/>
            <person name="Bajic V.B."/>
        </authorList>
    </citation>
    <scope>NUCLEOTIDE SEQUENCE [LARGE SCALE GENOMIC DNA]</scope>
    <source>
        <strain evidence="8 9">E1L3A</strain>
    </source>
</reference>
<dbReference type="InterPro" id="IPR038484">
    <property type="entry name" value="MucB/RseB_C_sf"/>
</dbReference>
<dbReference type="GO" id="GO:0045152">
    <property type="term" value="F:antisigma factor binding"/>
    <property type="evidence" value="ECO:0007669"/>
    <property type="project" value="TreeGrafter"/>
</dbReference>
<keyword evidence="3 5" id="KW-0732">Signal</keyword>
<sequence>MTRALSAFLLLFVLTALCAAAQAAEAEASGNSDDSINALLGQASQAVRSETYRGILVYLREGQLDTLRVIHRMQGGLEQERLVSLTGQPREVIRRGGVVTSILPNSEVVLISRRKHDGLLGSVVQFSADRMREHYRVSDMGQRRLSDRVGRLVSIEPLDGYRYGYRMLIDDKTYLPLKLDLVSDGNVLEQLMFTQIEFPESINDSEFEPGYDIHGFRVIKHEAVQVEDKPVPEDAWKPTDLPPGFELAEDGVRRVTESGYVRQMLFTDGVATVSAFVAPAGLRKPLQGATTMGAVNAYGHVVGETQITVVGEVPARTVKRIAENLVRETQSADSNGSP</sequence>
<feature type="domain" description="MucB/RseB C-terminal" evidence="7">
    <location>
        <begin position="233"/>
        <end position="325"/>
    </location>
</feature>